<feature type="region of interest" description="Disordered" evidence="1">
    <location>
        <begin position="1"/>
        <end position="32"/>
    </location>
</feature>
<organism evidence="2">
    <name type="scientific">uncultured Rubrobacteraceae bacterium</name>
    <dbReference type="NCBI Taxonomy" id="349277"/>
    <lineage>
        <taxon>Bacteria</taxon>
        <taxon>Bacillati</taxon>
        <taxon>Actinomycetota</taxon>
        <taxon>Rubrobacteria</taxon>
        <taxon>Rubrobacterales</taxon>
        <taxon>Rubrobacteraceae</taxon>
        <taxon>environmental samples</taxon>
    </lineage>
</organism>
<accession>A0A6J4PDV3</accession>
<dbReference type="EMBL" id="CADCUW010000239">
    <property type="protein sequence ID" value="CAA9411108.1"/>
    <property type="molecule type" value="Genomic_DNA"/>
</dbReference>
<feature type="compositionally biased region" description="Basic and acidic residues" evidence="1">
    <location>
        <begin position="1"/>
        <end position="12"/>
    </location>
</feature>
<feature type="non-terminal residue" evidence="2">
    <location>
        <position position="46"/>
    </location>
</feature>
<dbReference type="AlphaFoldDB" id="A0A6J4PDV3"/>
<feature type="non-terminal residue" evidence="2">
    <location>
        <position position="1"/>
    </location>
</feature>
<reference evidence="2" key="1">
    <citation type="submission" date="2020-02" db="EMBL/GenBank/DDBJ databases">
        <authorList>
            <person name="Meier V. D."/>
        </authorList>
    </citation>
    <scope>NUCLEOTIDE SEQUENCE</scope>
    <source>
        <strain evidence="2">AVDCRST_MAG01</strain>
    </source>
</reference>
<protein>
    <submittedName>
        <fullName evidence="2">Uncharacterized protein</fullName>
    </submittedName>
</protein>
<sequence length="46" mass="4946">AWHPRGARDHNGQGRARGASPGSGRDSVEHLLHHRRLCPGGCPRAV</sequence>
<gene>
    <name evidence="2" type="ORF">AVDCRST_MAG01-01-1619</name>
</gene>
<evidence type="ECO:0000256" key="1">
    <source>
        <dbReference type="SAM" id="MobiDB-lite"/>
    </source>
</evidence>
<proteinExistence type="predicted"/>
<evidence type="ECO:0000313" key="2">
    <source>
        <dbReference type="EMBL" id="CAA9411108.1"/>
    </source>
</evidence>
<feature type="compositionally biased region" description="Low complexity" evidence="1">
    <location>
        <begin position="13"/>
        <end position="25"/>
    </location>
</feature>
<name>A0A6J4PDV3_9ACTN</name>